<dbReference type="InterPro" id="IPR014729">
    <property type="entry name" value="Rossmann-like_a/b/a_fold"/>
</dbReference>
<dbReference type="InterPro" id="IPR011063">
    <property type="entry name" value="TilS/TtcA_N"/>
</dbReference>
<dbReference type="InterPro" id="IPR004739">
    <property type="entry name" value="GMP_synth_GATase"/>
</dbReference>
<dbReference type="Pfam" id="PF01171">
    <property type="entry name" value="ATP_bind_3"/>
    <property type="match status" value="1"/>
</dbReference>
<dbReference type="InterPro" id="IPR025777">
    <property type="entry name" value="GMPS_ATP_PPase_dom"/>
</dbReference>
<dbReference type="NCBIfam" id="NF000848">
    <property type="entry name" value="PRK00074.1"/>
    <property type="match status" value="1"/>
</dbReference>
<dbReference type="Gene3D" id="3.30.300.10">
    <property type="match status" value="1"/>
</dbReference>
<organism evidence="14 15">
    <name type="scientific">Hadarchaeum yellowstonense</name>
    <dbReference type="NCBI Taxonomy" id="1776334"/>
    <lineage>
        <taxon>Archaea</taxon>
        <taxon>Methanobacteriati</taxon>
        <taxon>Candidatus Hadarchaeota</taxon>
        <taxon>Candidatus Hadarchaeia</taxon>
        <taxon>Candidatus Hadarchaeales</taxon>
        <taxon>Candidatus Hadarchaeaceae</taxon>
        <taxon>Candidatus Hadarchaeum</taxon>
    </lineage>
</organism>
<evidence type="ECO:0000256" key="1">
    <source>
        <dbReference type="ARBA" id="ARBA00002332"/>
    </source>
</evidence>
<dbReference type="InterPro" id="IPR017926">
    <property type="entry name" value="GATASE"/>
</dbReference>
<comment type="subunit">
    <text evidence="3">Heterodimer composed of a glutamine amidotransferase subunit (A) and a GMP-binding subunit (B).</text>
</comment>
<dbReference type="EMBL" id="LQMQ01000005">
    <property type="protein sequence ID" value="KUO42505.1"/>
    <property type="molecule type" value="Genomic_DNA"/>
</dbReference>
<dbReference type="HAMAP" id="MF_00345">
    <property type="entry name" value="GMP_synthase_B"/>
    <property type="match status" value="1"/>
</dbReference>
<feature type="domain" description="GMPS ATP-PPase" evidence="13">
    <location>
        <begin position="202"/>
        <end position="391"/>
    </location>
</feature>
<comment type="caution">
    <text evidence="14">The sequence shown here is derived from an EMBL/GenBank/DDBJ whole genome shotgun (WGS) entry which is preliminary data.</text>
</comment>
<dbReference type="FunFam" id="3.40.50.880:FF:000001">
    <property type="entry name" value="GMP synthase [glutamine-hydrolyzing]"/>
    <property type="match status" value="1"/>
</dbReference>
<dbReference type="NCBIfam" id="TIGR00888">
    <property type="entry name" value="guaA_Nterm"/>
    <property type="match status" value="1"/>
</dbReference>
<sequence length="516" mass="58417">MVAKTDAIVVVDFGGQYAHLIGRRIRDFNVYSEIVPYDGAVEEIEELRKKYHVKGIIFSGGPSSVYRDDAPEKINRLFELGLPILGICYGHQLIAHVAGGRVKAADRKEYGITLATIDRPLGVLKGLKRKEKVWMSHSDTVYSVPSEYLVLAHTENCPVAALKHRDRPIFGLQWHPEVTHTENGERMLHNFIFEVCGCRRNWVMGDFVKRAIREIRQETGGKKCIIALSGGIDSSVATALAARALGKRLTAVFVDHGFMREGEPEFVKKTFAKMGINFVAVDARKRFLQKLKGVTDPEEKRRIIGEEFIKVFEEVAKRVGADYLIQGTIYPDRIESGFRRRSEKIKTHHNVAGLPTKMEFRGIIEPLRDLYKDEVRRVAERLKLPPEIIRRQPFPGPGLAVRITGEITPEKIKIIKAADRIVREEIERAGLKDGLWQYFAVLTNTKSTGVKGDARAYGYTVAIRAVESREAMTASFAKIPYEILERISTRITNENPDVTRVVYDITHKPPATIEWE</sequence>
<evidence type="ECO:0000256" key="11">
    <source>
        <dbReference type="HAMAP-Rule" id="MF_00344"/>
    </source>
</evidence>
<evidence type="ECO:0000256" key="6">
    <source>
        <dbReference type="ARBA" id="ARBA00022749"/>
    </source>
</evidence>
<dbReference type="CDD" id="cd01997">
    <property type="entry name" value="GMP_synthase_C"/>
    <property type="match status" value="1"/>
</dbReference>
<dbReference type="PANTHER" id="PTHR11922">
    <property type="entry name" value="GMP SYNTHASE-RELATED"/>
    <property type="match status" value="1"/>
</dbReference>
<evidence type="ECO:0000256" key="9">
    <source>
        <dbReference type="ARBA" id="ARBA00022962"/>
    </source>
</evidence>
<dbReference type="PRINTS" id="PR00099">
    <property type="entry name" value="CPSGATASE"/>
</dbReference>
<feature type="active site" description="Nucleophile" evidence="11">
    <location>
        <position position="88"/>
    </location>
</feature>
<dbReference type="Pfam" id="PF00958">
    <property type="entry name" value="GMP_synt_C"/>
    <property type="match status" value="1"/>
</dbReference>
<gene>
    <name evidence="11" type="primary">guaA</name>
    <name evidence="14" type="ORF">APZ16_04230</name>
</gene>
<feature type="binding site" evidence="12">
    <location>
        <begin position="229"/>
        <end position="235"/>
    </location>
    <ligand>
        <name>ATP</name>
        <dbReference type="ChEBI" id="CHEBI:30616"/>
    </ligand>
</feature>
<dbReference type="EC" id="6.3.5.2" evidence="11"/>
<dbReference type="SUPFAM" id="SSF52317">
    <property type="entry name" value="Class I glutamine amidotransferase-like"/>
    <property type="match status" value="1"/>
</dbReference>
<dbReference type="FunFam" id="3.30.300.10:FF:000002">
    <property type="entry name" value="GMP synthase [glutamine-hydrolyzing]"/>
    <property type="match status" value="1"/>
</dbReference>
<dbReference type="GO" id="GO:0003921">
    <property type="term" value="F:GMP synthase activity"/>
    <property type="evidence" value="ECO:0007669"/>
    <property type="project" value="InterPro"/>
</dbReference>
<dbReference type="Gene3D" id="3.40.50.620">
    <property type="entry name" value="HUPs"/>
    <property type="match status" value="1"/>
</dbReference>
<dbReference type="InterPro" id="IPR022955">
    <property type="entry name" value="GMP_synthase"/>
</dbReference>
<dbReference type="AlphaFoldDB" id="A0A147K0X8"/>
<dbReference type="Pfam" id="PF00117">
    <property type="entry name" value="GATase"/>
    <property type="match status" value="1"/>
</dbReference>
<dbReference type="SUPFAM" id="SSF52402">
    <property type="entry name" value="Adenine nucleotide alpha hydrolases-like"/>
    <property type="match status" value="1"/>
</dbReference>
<keyword evidence="7 11" id="KW-0658">Purine biosynthesis</keyword>
<evidence type="ECO:0000313" key="15">
    <source>
        <dbReference type="Proteomes" id="UP000074294"/>
    </source>
</evidence>
<dbReference type="GO" id="GO:0005829">
    <property type="term" value="C:cytosol"/>
    <property type="evidence" value="ECO:0007669"/>
    <property type="project" value="TreeGrafter"/>
</dbReference>
<feature type="active site" evidence="11">
    <location>
        <position position="177"/>
    </location>
</feature>
<evidence type="ECO:0000256" key="2">
    <source>
        <dbReference type="ARBA" id="ARBA00005153"/>
    </source>
</evidence>
<dbReference type="InterPro" id="IPR029062">
    <property type="entry name" value="Class_I_gatase-like"/>
</dbReference>
<dbReference type="HAMAP" id="MF_00344">
    <property type="entry name" value="GMP_synthase"/>
    <property type="match status" value="1"/>
</dbReference>
<evidence type="ECO:0000256" key="12">
    <source>
        <dbReference type="PROSITE-ProRule" id="PRU00886"/>
    </source>
</evidence>
<reference evidence="14 15" key="1">
    <citation type="journal article" date="2016" name="Nat. Microbiol.">
        <title>Genomic inference of the metabolism of cosmopolitan subsurface Archaea, Hadesarchaea.</title>
        <authorList>
            <person name="Baker B.J."/>
            <person name="Saw J.H."/>
            <person name="Lind A.E."/>
            <person name="Lazar C.S."/>
            <person name="Hinrichs K.-U."/>
            <person name="Teske A.P."/>
            <person name="Ettema T.J."/>
        </authorList>
    </citation>
    <scope>NUCLEOTIDE SEQUENCE [LARGE SCALE GENOMIC DNA]</scope>
</reference>
<dbReference type="PROSITE" id="PS51553">
    <property type="entry name" value="GMPS_ATP_PPASE"/>
    <property type="match status" value="1"/>
</dbReference>
<dbReference type="CDD" id="cd01742">
    <property type="entry name" value="GATase1_GMP_Synthase"/>
    <property type="match status" value="1"/>
</dbReference>
<dbReference type="Proteomes" id="UP000074294">
    <property type="component" value="Unassembled WGS sequence"/>
</dbReference>
<dbReference type="PROSITE" id="PS51273">
    <property type="entry name" value="GATASE_TYPE_1"/>
    <property type="match status" value="1"/>
</dbReference>
<comment type="catalytic activity">
    <reaction evidence="10 11">
        <text>XMP + L-glutamine + ATP + H2O = GMP + L-glutamate + AMP + diphosphate + 2 H(+)</text>
        <dbReference type="Rhea" id="RHEA:11680"/>
        <dbReference type="ChEBI" id="CHEBI:15377"/>
        <dbReference type="ChEBI" id="CHEBI:15378"/>
        <dbReference type="ChEBI" id="CHEBI:29985"/>
        <dbReference type="ChEBI" id="CHEBI:30616"/>
        <dbReference type="ChEBI" id="CHEBI:33019"/>
        <dbReference type="ChEBI" id="CHEBI:57464"/>
        <dbReference type="ChEBI" id="CHEBI:58115"/>
        <dbReference type="ChEBI" id="CHEBI:58359"/>
        <dbReference type="ChEBI" id="CHEBI:456215"/>
        <dbReference type="EC" id="6.3.5.2"/>
    </reaction>
</comment>
<dbReference type="Gene3D" id="3.40.50.880">
    <property type="match status" value="1"/>
</dbReference>
<evidence type="ECO:0000259" key="13">
    <source>
        <dbReference type="PROSITE" id="PS51553"/>
    </source>
</evidence>
<dbReference type="STRING" id="1776334.APZ16_04230"/>
<keyword evidence="9 11" id="KW-0315">Glutamine amidotransferase</keyword>
<accession>A0A147K0X8</accession>
<evidence type="ECO:0000256" key="3">
    <source>
        <dbReference type="ARBA" id="ARBA00011264"/>
    </source>
</evidence>
<dbReference type="PANTHER" id="PTHR11922:SF2">
    <property type="entry name" value="GMP SYNTHASE [GLUTAMINE-HYDROLYZING]"/>
    <property type="match status" value="1"/>
</dbReference>
<comment type="pathway">
    <text evidence="2 11">Purine metabolism; GMP biosynthesis; GMP from XMP (L-Gln route): step 1/1.</text>
</comment>
<evidence type="ECO:0000256" key="4">
    <source>
        <dbReference type="ARBA" id="ARBA00022598"/>
    </source>
</evidence>
<dbReference type="UniPathway" id="UPA00189">
    <property type="reaction ID" value="UER00296"/>
</dbReference>
<evidence type="ECO:0000313" key="14">
    <source>
        <dbReference type="EMBL" id="KUO42505.1"/>
    </source>
</evidence>
<feature type="active site" evidence="11">
    <location>
        <position position="175"/>
    </location>
</feature>
<evidence type="ECO:0000256" key="10">
    <source>
        <dbReference type="ARBA" id="ARBA00049404"/>
    </source>
</evidence>
<dbReference type="PRINTS" id="PR00096">
    <property type="entry name" value="GATASE"/>
</dbReference>
<keyword evidence="8 11" id="KW-0067">ATP-binding</keyword>
<dbReference type="NCBIfam" id="TIGR00884">
    <property type="entry name" value="guaA_Cterm"/>
    <property type="match status" value="1"/>
</dbReference>
<dbReference type="GO" id="GO:0005524">
    <property type="term" value="F:ATP binding"/>
    <property type="evidence" value="ECO:0007669"/>
    <property type="project" value="UniProtKB-UniRule"/>
</dbReference>
<name>A0A147K0X8_HADYE</name>
<keyword evidence="4 11" id="KW-0436">Ligase</keyword>
<keyword evidence="6 11" id="KW-0332">GMP biosynthesis</keyword>
<evidence type="ECO:0000256" key="7">
    <source>
        <dbReference type="ARBA" id="ARBA00022755"/>
    </source>
</evidence>
<dbReference type="PRINTS" id="PR00097">
    <property type="entry name" value="ANTSNTHASEII"/>
</dbReference>
<comment type="function">
    <text evidence="1 11">Catalyzes the synthesis of GMP from XMP.</text>
</comment>
<keyword evidence="5 11" id="KW-0547">Nucleotide-binding</keyword>
<evidence type="ECO:0000256" key="5">
    <source>
        <dbReference type="ARBA" id="ARBA00022741"/>
    </source>
</evidence>
<evidence type="ECO:0000256" key="8">
    <source>
        <dbReference type="ARBA" id="ARBA00022840"/>
    </source>
</evidence>
<proteinExistence type="inferred from homology"/>
<protein>
    <recommendedName>
        <fullName evidence="11">GMP synthase [glutamine-hydrolyzing]</fullName>
        <ecNumber evidence="11">6.3.5.2</ecNumber>
    </recommendedName>
    <alternativeName>
        <fullName evidence="11">GMP synthetase</fullName>
    </alternativeName>
    <alternativeName>
        <fullName evidence="11">Glutamine amidotransferase</fullName>
    </alternativeName>
</protein>
<dbReference type="InterPro" id="IPR001674">
    <property type="entry name" value="GMP_synth_C"/>
</dbReference>
<dbReference type="InterPro" id="IPR026598">
    <property type="entry name" value="GMP_synthase_B"/>
</dbReference>